<sequence length="142" mass="15592">MTEQTLHRVNIRADVYHLLLAHALSTEKQPLIDPSSSPSPEFQEEVMGMLLGDWIVSSYCIACLAIHRSSSQSDIATHQDLPGGLCSNAHVESISILTRSDKRKDRVEIAPEQLHLAAIHAEVCTLCEAHVDDILEGSGKIK</sequence>
<name>A0A433PQR8_9FUNG</name>
<organism evidence="1 2">
    <name type="scientific">Jimgerdemannia flammicorona</name>
    <dbReference type="NCBI Taxonomy" id="994334"/>
    <lineage>
        <taxon>Eukaryota</taxon>
        <taxon>Fungi</taxon>
        <taxon>Fungi incertae sedis</taxon>
        <taxon>Mucoromycota</taxon>
        <taxon>Mucoromycotina</taxon>
        <taxon>Endogonomycetes</taxon>
        <taxon>Endogonales</taxon>
        <taxon>Endogonaceae</taxon>
        <taxon>Jimgerdemannia</taxon>
    </lineage>
</organism>
<evidence type="ECO:0000313" key="1">
    <source>
        <dbReference type="EMBL" id="RUS19870.1"/>
    </source>
</evidence>
<protein>
    <submittedName>
        <fullName evidence="1">Uncharacterized protein</fullName>
    </submittedName>
</protein>
<dbReference type="AlphaFoldDB" id="A0A433PQR8"/>
<proteinExistence type="predicted"/>
<accession>A0A433PQR8</accession>
<dbReference type="Gene3D" id="3.40.140.10">
    <property type="entry name" value="Cytidine Deaminase, domain 2"/>
    <property type="match status" value="1"/>
</dbReference>
<keyword evidence="2" id="KW-1185">Reference proteome</keyword>
<reference evidence="1 2" key="1">
    <citation type="journal article" date="2018" name="New Phytol.">
        <title>Phylogenomics of Endogonaceae and evolution of mycorrhizas within Mucoromycota.</title>
        <authorList>
            <person name="Chang Y."/>
            <person name="Desiro A."/>
            <person name="Na H."/>
            <person name="Sandor L."/>
            <person name="Lipzen A."/>
            <person name="Clum A."/>
            <person name="Barry K."/>
            <person name="Grigoriev I.V."/>
            <person name="Martin F.M."/>
            <person name="Stajich J.E."/>
            <person name="Smith M.E."/>
            <person name="Bonito G."/>
            <person name="Spatafora J.W."/>
        </authorList>
    </citation>
    <scope>NUCLEOTIDE SEQUENCE [LARGE SCALE GENOMIC DNA]</scope>
    <source>
        <strain evidence="1 2">AD002</strain>
    </source>
</reference>
<comment type="caution">
    <text evidence="1">The sequence shown here is derived from an EMBL/GenBank/DDBJ whole genome shotgun (WGS) entry which is preliminary data.</text>
</comment>
<dbReference type="Proteomes" id="UP000274822">
    <property type="component" value="Unassembled WGS sequence"/>
</dbReference>
<dbReference type="EMBL" id="RBNJ01021357">
    <property type="protein sequence ID" value="RUS19870.1"/>
    <property type="molecule type" value="Genomic_DNA"/>
</dbReference>
<gene>
    <name evidence="1" type="ORF">BC938DRAFT_475657</name>
</gene>
<evidence type="ECO:0000313" key="2">
    <source>
        <dbReference type="Proteomes" id="UP000274822"/>
    </source>
</evidence>